<reference evidence="1" key="2">
    <citation type="submission" date="2023-05" db="EMBL/GenBank/DDBJ databases">
        <authorList>
            <person name="Fouks B."/>
        </authorList>
    </citation>
    <scope>NUCLEOTIDE SEQUENCE</scope>
    <source>
        <strain evidence="1">Stay&amp;Tobe</strain>
        <tissue evidence="1">Testes</tissue>
    </source>
</reference>
<sequence length="259" mass="29303">MSSEGNTRPVSLLDKILQKCQNISIAQEKSKEKPVVAEIIEEEEEEEVCVDDPGTIVEKICSLDKKRSPASKLKLITLLSDVCQKNPEHYNYVGSSPLVYLAEKLLEDFCKAFNMYNNKLKHLADVPELLLLIPLLKLLAVSANMTIHEIRDIYLYRSQVLLHLMQAAVVCSYKLHVTLKKLRNMVVDKVVVAAMLRMDKREVEAEMTRQLGFEVGTLGLELNGYHVTLYEVDGTKEVDINTTLKMRCTPLCKNLPLDG</sequence>
<evidence type="ECO:0000313" key="1">
    <source>
        <dbReference type="EMBL" id="KAJ9595945.1"/>
    </source>
</evidence>
<proteinExistence type="predicted"/>
<organism evidence="1 2">
    <name type="scientific">Diploptera punctata</name>
    <name type="common">Pacific beetle cockroach</name>
    <dbReference type="NCBI Taxonomy" id="6984"/>
    <lineage>
        <taxon>Eukaryota</taxon>
        <taxon>Metazoa</taxon>
        <taxon>Ecdysozoa</taxon>
        <taxon>Arthropoda</taxon>
        <taxon>Hexapoda</taxon>
        <taxon>Insecta</taxon>
        <taxon>Pterygota</taxon>
        <taxon>Neoptera</taxon>
        <taxon>Polyneoptera</taxon>
        <taxon>Dictyoptera</taxon>
        <taxon>Blattodea</taxon>
        <taxon>Blaberoidea</taxon>
        <taxon>Blaberidae</taxon>
        <taxon>Diplopterinae</taxon>
        <taxon>Diploptera</taxon>
    </lineage>
</organism>
<dbReference type="AlphaFoldDB" id="A0AAD8EMA6"/>
<feature type="non-terminal residue" evidence="1">
    <location>
        <position position="1"/>
    </location>
</feature>
<dbReference type="EMBL" id="JASPKZ010002301">
    <property type="protein sequence ID" value="KAJ9595945.1"/>
    <property type="molecule type" value="Genomic_DNA"/>
</dbReference>
<dbReference type="Proteomes" id="UP001233999">
    <property type="component" value="Unassembled WGS sequence"/>
</dbReference>
<name>A0AAD8EMA6_DIPPU</name>
<comment type="caution">
    <text evidence="1">The sequence shown here is derived from an EMBL/GenBank/DDBJ whole genome shotgun (WGS) entry which is preliminary data.</text>
</comment>
<protein>
    <submittedName>
        <fullName evidence="1">Uncharacterized protein</fullName>
    </submittedName>
</protein>
<evidence type="ECO:0000313" key="2">
    <source>
        <dbReference type="Proteomes" id="UP001233999"/>
    </source>
</evidence>
<accession>A0AAD8EMA6</accession>
<keyword evidence="2" id="KW-1185">Reference proteome</keyword>
<reference evidence="1" key="1">
    <citation type="journal article" date="2023" name="IScience">
        <title>Live-bearing cockroach genome reveals convergent evolutionary mechanisms linked to viviparity in insects and beyond.</title>
        <authorList>
            <person name="Fouks B."/>
            <person name="Harrison M.C."/>
            <person name="Mikhailova A.A."/>
            <person name="Marchal E."/>
            <person name="English S."/>
            <person name="Carruthers M."/>
            <person name="Jennings E.C."/>
            <person name="Chiamaka E.L."/>
            <person name="Frigard R.A."/>
            <person name="Pippel M."/>
            <person name="Attardo G.M."/>
            <person name="Benoit J.B."/>
            <person name="Bornberg-Bauer E."/>
            <person name="Tobe S.S."/>
        </authorList>
    </citation>
    <scope>NUCLEOTIDE SEQUENCE</scope>
    <source>
        <strain evidence="1">Stay&amp;Tobe</strain>
    </source>
</reference>
<gene>
    <name evidence="1" type="ORF">L9F63_012838</name>
</gene>